<feature type="domain" description="Fibronectin type-III" evidence="18">
    <location>
        <begin position="946"/>
        <end position="1035"/>
    </location>
</feature>
<dbReference type="SUPFAM" id="SSF52799">
    <property type="entry name" value="(Phosphotyrosine protein) phosphatases II"/>
    <property type="match status" value="1"/>
</dbReference>
<dbReference type="InterPro" id="IPR016130">
    <property type="entry name" value="Tyr_Pase_AS"/>
</dbReference>
<evidence type="ECO:0000256" key="6">
    <source>
        <dbReference type="ARBA" id="ARBA00022801"/>
    </source>
</evidence>
<dbReference type="InterPro" id="IPR041201">
    <property type="entry name" value="PTPRJ_TM"/>
</dbReference>
<feature type="domain" description="Fibronectin type-III" evidence="18">
    <location>
        <begin position="399"/>
        <end position="491"/>
    </location>
</feature>
<dbReference type="PRINTS" id="PR00700">
    <property type="entry name" value="PRTYPHPHTASE"/>
</dbReference>
<dbReference type="PROSITE" id="PS50055">
    <property type="entry name" value="TYR_PHOSPHATASE_PTP"/>
    <property type="match status" value="1"/>
</dbReference>
<dbReference type="InterPro" id="IPR003595">
    <property type="entry name" value="Tyr_Pase_cat"/>
</dbReference>
<evidence type="ECO:0000313" key="20">
    <source>
        <dbReference type="RefSeq" id="XP_030646854.1"/>
    </source>
</evidence>
<dbReference type="SMART" id="SM00194">
    <property type="entry name" value="PTPc"/>
    <property type="match status" value="1"/>
</dbReference>
<dbReference type="PROSITE" id="PS50853">
    <property type="entry name" value="FN3"/>
    <property type="match status" value="20"/>
</dbReference>
<dbReference type="InterPro" id="IPR029021">
    <property type="entry name" value="Prot-tyrosine_phosphatase-like"/>
</dbReference>
<feature type="domain" description="Fibronectin type-III" evidence="18">
    <location>
        <begin position="1762"/>
        <end position="1851"/>
    </location>
</feature>
<feature type="domain" description="Fibronectin type-III" evidence="18">
    <location>
        <begin position="1218"/>
        <end position="1307"/>
    </location>
</feature>
<dbReference type="InterPro" id="IPR000387">
    <property type="entry name" value="Tyr_Pase_dom"/>
</dbReference>
<feature type="domain" description="Tyrosine specific protein phosphatases" evidence="17">
    <location>
        <begin position="2525"/>
        <end position="2598"/>
    </location>
</feature>
<dbReference type="PROSITE" id="PS00383">
    <property type="entry name" value="TYR_PHOSPHATASE_1"/>
    <property type="match status" value="1"/>
</dbReference>
<feature type="domain" description="Fibronectin type-III" evidence="18">
    <location>
        <begin position="1668"/>
        <end position="1761"/>
    </location>
</feature>
<feature type="signal peptide" evidence="15">
    <location>
        <begin position="1"/>
        <end position="26"/>
    </location>
</feature>
<dbReference type="Proteomes" id="UP000504632">
    <property type="component" value="Chromosome 13"/>
</dbReference>
<feature type="domain" description="Tyrosine-protein phosphatase" evidence="16">
    <location>
        <begin position="2351"/>
        <end position="2607"/>
    </location>
</feature>
<feature type="domain" description="Fibronectin type-III" evidence="18">
    <location>
        <begin position="1580"/>
        <end position="1667"/>
    </location>
</feature>
<protein>
    <recommendedName>
        <fullName evidence="2">protein-tyrosine-phosphatase</fullName>
        <ecNumber evidence="2">3.1.3.48</ecNumber>
    </recommendedName>
</protein>
<feature type="domain" description="Fibronectin type-III" evidence="18">
    <location>
        <begin position="124"/>
        <end position="216"/>
    </location>
</feature>
<dbReference type="FunFam" id="3.90.190.10:FF:000009">
    <property type="entry name" value="Receptor-type tyrosine-protein phosphatase beta"/>
    <property type="match status" value="1"/>
</dbReference>
<reference evidence="20" key="1">
    <citation type="submission" date="2025-08" db="UniProtKB">
        <authorList>
            <consortium name="RefSeq"/>
        </authorList>
    </citation>
    <scope>IDENTIFICATION</scope>
</reference>
<dbReference type="SUPFAM" id="SSF49265">
    <property type="entry name" value="Fibronectin type III"/>
    <property type="match status" value="13"/>
</dbReference>
<evidence type="ECO:0000256" key="8">
    <source>
        <dbReference type="ARBA" id="ARBA00022989"/>
    </source>
</evidence>
<dbReference type="GeneID" id="115827040"/>
<organism evidence="19 20">
    <name type="scientific">Chanos chanos</name>
    <name type="common">Milkfish</name>
    <name type="synonym">Mugil chanos</name>
    <dbReference type="NCBI Taxonomy" id="29144"/>
    <lineage>
        <taxon>Eukaryota</taxon>
        <taxon>Metazoa</taxon>
        <taxon>Chordata</taxon>
        <taxon>Craniata</taxon>
        <taxon>Vertebrata</taxon>
        <taxon>Euteleostomi</taxon>
        <taxon>Actinopterygii</taxon>
        <taxon>Neopterygii</taxon>
        <taxon>Teleostei</taxon>
        <taxon>Ostariophysi</taxon>
        <taxon>Gonorynchiformes</taxon>
        <taxon>Chanidae</taxon>
        <taxon>Chanos</taxon>
    </lineage>
</organism>
<dbReference type="InterPro" id="IPR000242">
    <property type="entry name" value="PTP_cat"/>
</dbReference>
<evidence type="ECO:0000313" key="19">
    <source>
        <dbReference type="Proteomes" id="UP000504632"/>
    </source>
</evidence>
<feature type="domain" description="Fibronectin type-III" evidence="18">
    <location>
        <begin position="764"/>
        <end position="851"/>
    </location>
</feature>
<evidence type="ECO:0000256" key="14">
    <source>
        <dbReference type="SAM" id="Phobius"/>
    </source>
</evidence>
<dbReference type="Gene3D" id="2.60.40.10">
    <property type="entry name" value="Immunoglobulins"/>
    <property type="match status" value="22"/>
</dbReference>
<keyword evidence="6" id="KW-0378">Hydrolase</keyword>
<dbReference type="PANTHER" id="PTHR46957:SF5">
    <property type="entry name" value="PROTEIN-TYROSINE-PHOSPHATASE"/>
    <property type="match status" value="1"/>
</dbReference>
<dbReference type="CDD" id="cd00063">
    <property type="entry name" value="FN3"/>
    <property type="match status" value="19"/>
</dbReference>
<name>A0A6J2WQ06_CHACN</name>
<dbReference type="SMART" id="SM00404">
    <property type="entry name" value="PTPc_motif"/>
    <property type="match status" value="1"/>
</dbReference>
<dbReference type="GO" id="GO:0032502">
    <property type="term" value="P:developmental process"/>
    <property type="evidence" value="ECO:0007669"/>
    <property type="project" value="UniProtKB-ARBA"/>
</dbReference>
<feature type="compositionally biased region" description="Polar residues" evidence="13">
    <location>
        <begin position="1394"/>
        <end position="1403"/>
    </location>
</feature>
<comment type="catalytic activity">
    <reaction evidence="12">
        <text>O-phospho-L-tyrosyl-[protein] + H2O = L-tyrosyl-[protein] + phosphate</text>
        <dbReference type="Rhea" id="RHEA:10684"/>
        <dbReference type="Rhea" id="RHEA-COMP:10136"/>
        <dbReference type="Rhea" id="RHEA-COMP:20101"/>
        <dbReference type="ChEBI" id="CHEBI:15377"/>
        <dbReference type="ChEBI" id="CHEBI:43474"/>
        <dbReference type="ChEBI" id="CHEBI:46858"/>
        <dbReference type="ChEBI" id="CHEBI:61978"/>
        <dbReference type="EC" id="3.1.3.48"/>
    </reaction>
</comment>
<dbReference type="InterPro" id="IPR036116">
    <property type="entry name" value="FN3_sf"/>
</dbReference>
<feature type="domain" description="Fibronectin type-III" evidence="18">
    <location>
        <begin position="674"/>
        <end position="763"/>
    </location>
</feature>
<evidence type="ECO:0000256" key="4">
    <source>
        <dbReference type="ARBA" id="ARBA00022729"/>
    </source>
</evidence>
<feature type="domain" description="Fibronectin type-III" evidence="18">
    <location>
        <begin position="852"/>
        <end position="945"/>
    </location>
</feature>
<feature type="domain" description="Fibronectin type-III" evidence="18">
    <location>
        <begin position="1308"/>
        <end position="1395"/>
    </location>
</feature>
<evidence type="ECO:0000256" key="15">
    <source>
        <dbReference type="SAM" id="SignalP"/>
    </source>
</evidence>
<evidence type="ECO:0000256" key="10">
    <source>
        <dbReference type="ARBA" id="ARBA00023180"/>
    </source>
</evidence>
<evidence type="ECO:0000256" key="12">
    <source>
        <dbReference type="ARBA" id="ARBA00051722"/>
    </source>
</evidence>
<comment type="similarity">
    <text evidence="11">Belongs to the protein-tyrosine phosphatase family. Receptor class 3 subfamily.</text>
</comment>
<feature type="chain" id="PRO_5026753324" description="protein-tyrosine-phosphatase" evidence="15">
    <location>
        <begin position="27"/>
        <end position="2626"/>
    </location>
</feature>
<keyword evidence="10" id="KW-0325">Glycoprotein</keyword>
<feature type="domain" description="Fibronectin type-III" evidence="18">
    <location>
        <begin position="492"/>
        <end position="579"/>
    </location>
</feature>
<dbReference type="Pfam" id="PF18861">
    <property type="entry name" value="PTP_tm"/>
    <property type="match status" value="1"/>
</dbReference>
<dbReference type="GO" id="GO:0004725">
    <property type="term" value="F:protein tyrosine phosphatase activity"/>
    <property type="evidence" value="ECO:0007669"/>
    <property type="project" value="UniProtKB-EC"/>
</dbReference>
<keyword evidence="7" id="KW-0904">Protein phosphatase</keyword>
<dbReference type="SMART" id="SM00060">
    <property type="entry name" value="FN3"/>
    <property type="match status" value="22"/>
</dbReference>
<dbReference type="GO" id="GO:0016020">
    <property type="term" value="C:membrane"/>
    <property type="evidence" value="ECO:0007669"/>
    <property type="project" value="UniProtKB-SubCell"/>
</dbReference>
<evidence type="ECO:0000256" key="5">
    <source>
        <dbReference type="ARBA" id="ARBA00022737"/>
    </source>
</evidence>
<sequence length="2626" mass="288466">MILQTVQSLGVVVILCLSLEILQAQADNPETTQPSVYNQGTNNSIYINWTAPSGNVEKYIVLLNSSDGETSNQTLNSAFNGTNIFTVTFNDLSAGTLYTVIVSSVSGPFDQRSEPVSIATYPNPPGEIVIVNKTTHSITIEWGAAPLMAEGSHSYNVTYSNSSHSDSVMTLNTENTSVVLSDLLSGTPYNISVVTVGPQDLRSEAVQSIQITTRPYPATDLNATALSTSAVSLKWTQPREHQTSYTYHVHTSDCISPSSNQTVNITEADITNLTPGTNCLFSVYVQARDGTEGESVSEHQYTHPETTQPSVYNKGTNNSIYINWTAPSGYVEKYIVLLNSSDGETSNQTLNSPFNGTNIFTVTFNDLSAGTLYTVIVSSVSGPFDQRSEPVSIATYPNPPGEIVIVNKTTHSITIEWGAAPLMAEGSHSYNVTYSNSSHSDSVMTLNTENTSVVLSDLLSGTPYNISVVTVGPQDLRSEAVQSIQITTRPYPATDLNATALSTSAVSLKWTQPREHQTSYTYHVHTSDCISPSSNQTVNITEADITNLTPGTNCLFSVYVQARDGTEGESVSEHQYTRPETTQPSVYNQGINNSIYINWTAPSGNVEKYIVLLNSSDGETFNQTLSSPFNGKNIFTVTFNDLSAGTLYTVIVSFISGPFDQRSEPVSITTYLKPPGEIVIVNKTTHSITIEWGAAPLMAEGSHSYTVKYSNSSHSDSIQTLHTSVVLPNLLSGTPYDISVVTVGPQDLRSEAVQSNQITTRPYPVTGLSATAPSTSAVLLKWTEPQEHQTSYTYRVHTSNCISTSSNQTVNITEADITNLTPGTKCLFSVYVRARDGTEGESVSEHQYTRPETTQPSVYNQGTNNSIYINWTAPSGNVEKYIVLLNSSDGETFNQTLSSPFNGTNIFTVTFNDLSAGTLYTVIVSFISGPFDQRSEPVSIATYPNPPGEIVIMNKTTHSITIEWGAAPLMAEGSHSYTVKYSNSSHSDSIQTLHTSVVLPNLLSGTPYDISVVTVGPQDLRREAVQSNQITTRPYPVTGLSATAPSTSAVLLKWTEPQEHQTSYTYRVHTSNCISTSSNQTVNITEADITNLTPGTKCLFSVYVRARDGTEGETVSVHQYTRPETTQPSVYNQGTNNSIYINWTAPSGNVEKYIVLLNSSDGETFNQTLSSPFNGTNIFTVTFNDLSAGTLYTVIVSFISGPFDQRSEPVSIATYPNPPGEIVIMNKTTHSVTIEWGAAPLMAEGSHSYTVKYSNSSHSDSIQTLNTSVVLPNLLSGTPYDISVVTVGPQDLRSEAVQSNQITTRPYPVTGLSATAPSTSAVLLKWTEPQEHQTSYTYRVHTSNCISTSSNQTVNITEADITNLTPGTKCSFSVYVRARDGTEGESVSEHQYTRPETTQPSVYNQGTNNSIYINWTAPSGNVEKYIVLLNSSDGETFNQTLSSPFNGTNIFTVTFNDLSAGTLYTVIVSFISGPFDQRSEPVSIATYPNPPGEIVIMNKTTHSITIEWGAAPLMAEGSHSYTVKYSNSSHSDSIQTLNTSVVLPNLLSGTPYYISVVTVGPQDLRSEAVQSNQITTRPYPVTGLSATAPSTSAVLLKWTEPQEHQTSYTYRVHTSNCISTSSNQTVNITEADITNLTPGTKCLFSVYVRARDGTEGESVSEHQYTRPETTQPSVYNQGTNNSIYINWTAPSGNVEKYIVLLNSSDGETFNQTLSSPFNGKNIFTVTFNDLSAGTLYTVIVSFISGPFDQRSEPVSIATYPNPPGEIVIMNKTTHSITIEWGAAPLMAEGSHSYTVKYSNSSHSDSIQTLHTSVVLPNLLSGTPYYISVVTVGPQDLRSEAVQSNQITTRPYPVTGLSATALSTSAVSLKWTQPREHQASYTYRVHTSNCISPSSNQTVHITEADITNLTPGTKCLFSVYVRARDGTEGESVSEHQYTRPQSVTLLKPQISQTSIKIHWEAPADFGETYQFRVLMRNLTSIITNISTASVSHFEGNLEPGCEYDFNVTTLTSDQTEGKPVGQRFCTDTRPVSASFTCEGPNQTAAMLRLNWAKPDGCYSAFQIEANKKTQNFSKETCGTVCQYNVTELSYFEDYEVSISTLGCGKNSVHKVTCKTGITAPPLLLNPGQYVEKNETHYKSFSLFFHTSLLNSSHGPVTHYGLLLTTNPNKNNTVKDDMNNTYDDWKTDKTKSYLTVLKKKEHKYWGIEDPIYVFVGDDDTQNLSKTTSYKNGQLTFNQPYRYAVVVFTQLSMSSDGRVNVSKSIFSMTSFSMEAITLLKEPVNIGTPVAAALGVLVCLLSVCIILFIYWRRQTKKLSSSIAINTLRSKVSLPVKIEEYEAYYKQQRANSDRGFAEEFEELKSVGVAQANTSALAVENKGKNRYINVLPYEISRVKLSILGSPYDDYINANYIPGHNSRKEFIAAQGPLPNTVDDFWRMIWEQNVHTMVMLTKCNEQGRVKCEEYWPSESKHYNNITVTTTSEISVDEWTIRDFDVKNVKTAETRSVRHFHFTAWPDHGVPETPELLIDFRFLVREHMDQYSRHSPTVVHCSAGVGRTGTFVALDRLIFQIERESVADVYGVVHDMRMQRPLMVQTEDQYVFIHQCVMDIIKSRTGTNVDLIYQNSAAL</sequence>
<evidence type="ECO:0000256" key="11">
    <source>
        <dbReference type="ARBA" id="ARBA00025789"/>
    </source>
</evidence>
<keyword evidence="8 14" id="KW-1133">Transmembrane helix</keyword>
<feature type="domain" description="Fibronectin type-III" evidence="18">
    <location>
        <begin position="1490"/>
        <end position="1579"/>
    </location>
</feature>
<feature type="domain" description="Fibronectin type-III" evidence="18">
    <location>
        <begin position="1036"/>
        <end position="1120"/>
    </location>
</feature>
<dbReference type="InterPro" id="IPR003961">
    <property type="entry name" value="FN3_dom"/>
</dbReference>
<feature type="transmembrane region" description="Helical" evidence="14">
    <location>
        <begin position="2286"/>
        <end position="2307"/>
    </location>
</feature>
<evidence type="ECO:0000256" key="7">
    <source>
        <dbReference type="ARBA" id="ARBA00022912"/>
    </source>
</evidence>
<dbReference type="RefSeq" id="XP_030646854.1">
    <property type="nucleotide sequence ID" value="XM_030790994.1"/>
</dbReference>
<keyword evidence="20" id="KW-0675">Receptor</keyword>
<dbReference type="Gene3D" id="3.90.190.10">
    <property type="entry name" value="Protein tyrosine phosphatase superfamily"/>
    <property type="match status" value="1"/>
</dbReference>
<evidence type="ECO:0000256" key="13">
    <source>
        <dbReference type="SAM" id="MobiDB-lite"/>
    </source>
</evidence>
<evidence type="ECO:0000259" key="18">
    <source>
        <dbReference type="PROSITE" id="PS50853"/>
    </source>
</evidence>
<comment type="subcellular location">
    <subcellularLocation>
        <location evidence="1">Membrane</location>
        <topology evidence="1">Single-pass type I membrane protein</topology>
    </subcellularLocation>
</comment>
<feature type="domain" description="Fibronectin type-III" evidence="18">
    <location>
        <begin position="1124"/>
        <end position="1217"/>
    </location>
</feature>
<feature type="domain" description="Fibronectin type-III" evidence="18">
    <location>
        <begin position="580"/>
        <end position="673"/>
    </location>
</feature>
<dbReference type="PROSITE" id="PS50056">
    <property type="entry name" value="TYR_PHOSPHATASE_2"/>
    <property type="match status" value="1"/>
</dbReference>
<keyword evidence="5" id="KW-0677">Repeat</keyword>
<gene>
    <name evidence="20" type="primary">LOC115827040</name>
</gene>
<dbReference type="PANTHER" id="PTHR46957">
    <property type="entry name" value="CYTOKINE RECEPTOR"/>
    <property type="match status" value="1"/>
</dbReference>
<evidence type="ECO:0000259" key="17">
    <source>
        <dbReference type="PROSITE" id="PS50056"/>
    </source>
</evidence>
<dbReference type="Pfam" id="PF00102">
    <property type="entry name" value="Y_phosphatase"/>
    <property type="match status" value="1"/>
</dbReference>
<feature type="region of interest" description="Disordered" evidence="13">
    <location>
        <begin position="1383"/>
        <end position="1403"/>
    </location>
</feature>
<keyword evidence="19" id="KW-1185">Reference proteome</keyword>
<feature type="domain" description="Fibronectin type-III" evidence="18">
    <location>
        <begin position="30"/>
        <end position="123"/>
    </location>
</feature>
<evidence type="ECO:0000259" key="16">
    <source>
        <dbReference type="PROSITE" id="PS50055"/>
    </source>
</evidence>
<dbReference type="InParanoid" id="A0A6J2WQ06"/>
<keyword evidence="9 14" id="KW-0472">Membrane</keyword>
<dbReference type="GO" id="GO:0043235">
    <property type="term" value="C:receptor complex"/>
    <property type="evidence" value="ECO:0007669"/>
    <property type="project" value="TreeGrafter"/>
</dbReference>
<dbReference type="InterPro" id="IPR050713">
    <property type="entry name" value="RTP_Phos/Ushers"/>
</dbReference>
<keyword evidence="4 15" id="KW-0732">Signal</keyword>
<proteinExistence type="inferred from homology"/>
<feature type="domain" description="Fibronectin type-III" evidence="18">
    <location>
        <begin position="1852"/>
        <end position="1940"/>
    </location>
</feature>
<feature type="compositionally biased region" description="Basic and acidic residues" evidence="13">
    <location>
        <begin position="1383"/>
        <end position="1393"/>
    </location>
</feature>
<feature type="domain" description="Fibronectin type-III" evidence="18">
    <location>
        <begin position="1396"/>
        <end position="1489"/>
    </location>
</feature>
<evidence type="ECO:0000256" key="9">
    <source>
        <dbReference type="ARBA" id="ARBA00023136"/>
    </source>
</evidence>
<feature type="domain" description="Fibronectin type-III" evidence="18">
    <location>
        <begin position="305"/>
        <end position="398"/>
    </location>
</feature>
<dbReference type="Pfam" id="PF00041">
    <property type="entry name" value="fn3"/>
    <property type="match status" value="21"/>
</dbReference>
<accession>A0A6J2WQ06</accession>
<keyword evidence="3 14" id="KW-0812">Transmembrane</keyword>
<dbReference type="EC" id="3.1.3.48" evidence="2"/>
<evidence type="ECO:0000256" key="3">
    <source>
        <dbReference type="ARBA" id="ARBA00022692"/>
    </source>
</evidence>
<dbReference type="InterPro" id="IPR013783">
    <property type="entry name" value="Ig-like_fold"/>
</dbReference>
<evidence type="ECO:0000256" key="1">
    <source>
        <dbReference type="ARBA" id="ARBA00004479"/>
    </source>
</evidence>
<evidence type="ECO:0000256" key="2">
    <source>
        <dbReference type="ARBA" id="ARBA00013064"/>
    </source>
</evidence>
<dbReference type="OrthoDB" id="10253954at2759"/>